<dbReference type="Gene3D" id="3.90.1200.10">
    <property type="match status" value="1"/>
</dbReference>
<dbReference type="PANTHER" id="PTHR40086:SF1">
    <property type="entry name" value="CELL CYCLE REGULATOR CCRZ"/>
    <property type="match status" value="1"/>
</dbReference>
<evidence type="ECO:0000313" key="2">
    <source>
        <dbReference type="EMBL" id="MFC3679247.1"/>
    </source>
</evidence>
<comment type="caution">
    <text evidence="2">The sequence shown here is derived from an EMBL/GenBank/DDBJ whole genome shotgun (WGS) entry which is preliminary data.</text>
</comment>
<dbReference type="SUPFAM" id="SSF56112">
    <property type="entry name" value="Protein kinase-like (PK-like)"/>
    <property type="match status" value="1"/>
</dbReference>
<gene>
    <name evidence="2" type="ORF">ACFOMG_03870</name>
</gene>
<dbReference type="Proteomes" id="UP001595722">
    <property type="component" value="Unassembled WGS sequence"/>
</dbReference>
<dbReference type="Gene3D" id="3.30.200.20">
    <property type="entry name" value="Phosphorylase Kinase, domain 1"/>
    <property type="match status" value="1"/>
</dbReference>
<proteinExistence type="predicted"/>
<protein>
    <submittedName>
        <fullName evidence="2">Phosphotransferase</fullName>
    </submittedName>
</protein>
<keyword evidence="3" id="KW-1185">Reference proteome</keyword>
<organism evidence="2 3">
    <name type="scientific">Bacterioplanoides pacificum</name>
    <dbReference type="NCBI Taxonomy" id="1171596"/>
    <lineage>
        <taxon>Bacteria</taxon>
        <taxon>Pseudomonadati</taxon>
        <taxon>Pseudomonadota</taxon>
        <taxon>Gammaproteobacteria</taxon>
        <taxon>Oceanospirillales</taxon>
        <taxon>Oceanospirillaceae</taxon>
        <taxon>Bacterioplanoides</taxon>
    </lineage>
</organism>
<reference evidence="3" key="1">
    <citation type="journal article" date="2019" name="Int. J. Syst. Evol. Microbiol.">
        <title>The Global Catalogue of Microorganisms (GCM) 10K type strain sequencing project: providing services to taxonomists for standard genome sequencing and annotation.</title>
        <authorList>
            <consortium name="The Broad Institute Genomics Platform"/>
            <consortium name="The Broad Institute Genome Sequencing Center for Infectious Disease"/>
            <person name="Wu L."/>
            <person name="Ma J."/>
        </authorList>
    </citation>
    <scope>NUCLEOTIDE SEQUENCE [LARGE SCALE GENOMIC DNA]</scope>
    <source>
        <strain evidence="3">KCTC 42424</strain>
    </source>
</reference>
<sequence length="280" mass="31858">MLQLLDDWPQWNLTSQKPQPGQIELLPGGLTNQSFMLHLSSGDYVLRLEAGNSGELDINREREYQIHQQAAAAGLVPEIIFRSQGKHKYWIRRYIAGELLTPETLNQDTLIQMVQALRRLHQLPVSGDLPLISLTQKGGRYLQTIAAQQSAPAGLLTLAEQLLQQFEPLPDSQPCVCHLDPTLGNWIRTAHGLQLLDWEYAGLAHPLWDLAALCQDVHLSEYHQQQLLDHYFGVGQWRSSQWRYARNQMALLAALWYGAQQIWSLPELETYLLSLQAVNL</sequence>
<evidence type="ECO:0000313" key="3">
    <source>
        <dbReference type="Proteomes" id="UP001595722"/>
    </source>
</evidence>
<accession>A0ABV7VQ85</accession>
<dbReference type="InterPro" id="IPR011009">
    <property type="entry name" value="Kinase-like_dom_sf"/>
</dbReference>
<dbReference type="CDD" id="cd05151">
    <property type="entry name" value="ChoK-like"/>
    <property type="match status" value="1"/>
</dbReference>
<dbReference type="InterPro" id="IPR002575">
    <property type="entry name" value="Aminoglycoside_PTrfase"/>
</dbReference>
<dbReference type="InterPro" id="IPR052077">
    <property type="entry name" value="CcrZ_PhaseVar_Mediator"/>
</dbReference>
<feature type="domain" description="Aminoglycoside phosphotransferase" evidence="1">
    <location>
        <begin position="23"/>
        <end position="216"/>
    </location>
</feature>
<dbReference type="PANTHER" id="PTHR40086">
    <property type="entry name" value="PHOSPHOTRANSFERASE YTMP-RELATED"/>
    <property type="match status" value="1"/>
</dbReference>
<dbReference type="RefSeq" id="WP_376864903.1">
    <property type="nucleotide sequence ID" value="NZ_JBHRYB010000003.1"/>
</dbReference>
<dbReference type="EMBL" id="JBHRYB010000003">
    <property type="protein sequence ID" value="MFC3679247.1"/>
    <property type="molecule type" value="Genomic_DNA"/>
</dbReference>
<dbReference type="Pfam" id="PF01636">
    <property type="entry name" value="APH"/>
    <property type="match status" value="1"/>
</dbReference>
<name>A0ABV7VQ85_9GAMM</name>
<evidence type="ECO:0000259" key="1">
    <source>
        <dbReference type="Pfam" id="PF01636"/>
    </source>
</evidence>